<proteinExistence type="predicted"/>
<dbReference type="RefSeq" id="WP_076352511.1">
    <property type="nucleotide sequence ID" value="NZ_CP033926.1"/>
</dbReference>
<dbReference type="KEGG" id="cjt:EG359_09030"/>
<dbReference type="Proteomes" id="UP000186106">
    <property type="component" value="Unassembled WGS sequence"/>
</dbReference>
<evidence type="ECO:0000313" key="4">
    <source>
        <dbReference type="Proteomes" id="UP000279541"/>
    </source>
</evidence>
<evidence type="ECO:0000313" key="2">
    <source>
        <dbReference type="EMBL" id="SIS31592.1"/>
    </source>
</evidence>
<keyword evidence="4" id="KW-1185">Reference proteome</keyword>
<reference evidence="2 3" key="1">
    <citation type="submission" date="2017-01" db="EMBL/GenBank/DDBJ databases">
        <authorList>
            <person name="Mah S.A."/>
            <person name="Swanson W.J."/>
            <person name="Moy G.W."/>
            <person name="Vacquier V.D."/>
        </authorList>
    </citation>
    <scope>NUCLEOTIDE SEQUENCE [LARGE SCALE GENOMIC DNA]</scope>
    <source>
        <strain evidence="2 3">DSM 16927</strain>
    </source>
</reference>
<dbReference type="EMBL" id="FTNZ01000002">
    <property type="protein sequence ID" value="SIS31592.1"/>
    <property type="molecule type" value="Genomic_DNA"/>
</dbReference>
<name>A0A1N7I3C1_9FLAO</name>
<evidence type="ECO:0000313" key="1">
    <source>
        <dbReference type="EMBL" id="AZA99750.1"/>
    </source>
</evidence>
<sequence length="139" mass="15047">MKVIALSGAADTGKSHTINIAYAFLLKDEYVQVPGNFRVLGNPEIEDFIDILEKDGKKVGFVGMGDYIIGPGQSLKSLLEELESKGCDTALCAARDLPRILAAVQAYPDHIIIQKTLSTGEENNRIVNTNDAIVMINAI</sequence>
<dbReference type="OrthoDB" id="1094582at2"/>
<dbReference type="EMBL" id="CP033926">
    <property type="protein sequence ID" value="AZA99750.1"/>
    <property type="molecule type" value="Genomic_DNA"/>
</dbReference>
<accession>A0A1N7I3C1</accession>
<evidence type="ECO:0000313" key="3">
    <source>
        <dbReference type="Proteomes" id="UP000186106"/>
    </source>
</evidence>
<dbReference type="STRING" id="112234.SAMN05421768_102453"/>
<protein>
    <submittedName>
        <fullName evidence="2">Uncharacterized protein</fullName>
    </submittedName>
</protein>
<gene>
    <name evidence="1" type="ORF">EG359_09030</name>
    <name evidence="2" type="ORF">SAMN05421768_102453</name>
</gene>
<reference evidence="1 4" key="2">
    <citation type="submission" date="2018-11" db="EMBL/GenBank/DDBJ databases">
        <title>Proposal to divide the Flavobacteriaceae and reorganize its genera based on Amino Acid Identity values calculated from whole genome sequences.</title>
        <authorList>
            <person name="Nicholson A.C."/>
            <person name="Gulvik C.A."/>
            <person name="Whitney A.M."/>
            <person name="Humrighouse B.W."/>
            <person name="Bell M."/>
            <person name="Holmes B."/>
            <person name="Steigerwalt A.G."/>
            <person name="Villarma A."/>
            <person name="Sheth M."/>
            <person name="Batra D."/>
            <person name="Pryor J."/>
            <person name="Bernardet J.-F."/>
            <person name="Hugo C."/>
            <person name="Kampfer P."/>
            <person name="Newman J."/>
            <person name="McQuiston J.R."/>
        </authorList>
    </citation>
    <scope>NUCLEOTIDE SEQUENCE [LARGE SCALE GENOMIC DNA]</scope>
    <source>
        <strain evidence="1 4">DSM 16927</strain>
    </source>
</reference>
<organism evidence="2 3">
    <name type="scientific">Chryseobacterium joostei</name>
    <dbReference type="NCBI Taxonomy" id="112234"/>
    <lineage>
        <taxon>Bacteria</taxon>
        <taxon>Pseudomonadati</taxon>
        <taxon>Bacteroidota</taxon>
        <taxon>Flavobacteriia</taxon>
        <taxon>Flavobacteriales</taxon>
        <taxon>Weeksellaceae</taxon>
        <taxon>Chryseobacterium group</taxon>
        <taxon>Chryseobacterium</taxon>
    </lineage>
</organism>
<dbReference type="AlphaFoldDB" id="A0A1N7I3C1"/>
<dbReference type="Proteomes" id="UP000279541">
    <property type="component" value="Chromosome"/>
</dbReference>